<keyword evidence="3" id="KW-1185">Reference proteome</keyword>
<dbReference type="Proteomes" id="UP000036987">
    <property type="component" value="Unassembled WGS sequence"/>
</dbReference>
<organism evidence="2 3">
    <name type="scientific">Zostera marina</name>
    <name type="common">Eelgrass</name>
    <dbReference type="NCBI Taxonomy" id="29655"/>
    <lineage>
        <taxon>Eukaryota</taxon>
        <taxon>Viridiplantae</taxon>
        <taxon>Streptophyta</taxon>
        <taxon>Embryophyta</taxon>
        <taxon>Tracheophyta</taxon>
        <taxon>Spermatophyta</taxon>
        <taxon>Magnoliopsida</taxon>
        <taxon>Liliopsida</taxon>
        <taxon>Zosteraceae</taxon>
        <taxon>Zostera</taxon>
    </lineage>
</organism>
<dbReference type="AlphaFoldDB" id="A0A0K9NZQ6"/>
<accession>A0A0K9NZQ6</accession>
<evidence type="ECO:0000313" key="3">
    <source>
        <dbReference type="Proteomes" id="UP000036987"/>
    </source>
</evidence>
<dbReference type="STRING" id="29655.A0A0K9NZQ6"/>
<feature type="compositionally biased region" description="Basic and acidic residues" evidence="1">
    <location>
        <begin position="113"/>
        <end position="131"/>
    </location>
</feature>
<evidence type="ECO:0000313" key="2">
    <source>
        <dbReference type="EMBL" id="KMZ62194.1"/>
    </source>
</evidence>
<sequence length="183" mass="20274">MRRRGTKNADVGTDEVEEMLRAAEDDLLLNLTRNTHATHKQIQHRQISSSTSVSVLDSDLDRRFEALKSTRTTLTPPSASSSEINIDTRFAALKGAHARSPTTTTTTTSGSVRIEEDPIGRVEEGKSKNEVEEILQWALDSVRLGSTENDVDDSSEDSDEEESDDDGDDEWRGGKKGKRVTNR</sequence>
<dbReference type="OrthoDB" id="1935019at2759"/>
<gene>
    <name evidence="2" type="ORF">ZOSMA_486G00120</name>
</gene>
<feature type="compositionally biased region" description="Basic residues" evidence="1">
    <location>
        <begin position="174"/>
        <end position="183"/>
    </location>
</feature>
<comment type="caution">
    <text evidence="2">The sequence shown here is derived from an EMBL/GenBank/DDBJ whole genome shotgun (WGS) entry which is preliminary data.</text>
</comment>
<evidence type="ECO:0000256" key="1">
    <source>
        <dbReference type="SAM" id="MobiDB-lite"/>
    </source>
</evidence>
<feature type="region of interest" description="Disordered" evidence="1">
    <location>
        <begin position="95"/>
        <end position="183"/>
    </location>
</feature>
<name>A0A0K9NZQ6_ZOSMR</name>
<dbReference type="EMBL" id="LFYR01001402">
    <property type="protein sequence ID" value="KMZ62194.1"/>
    <property type="molecule type" value="Genomic_DNA"/>
</dbReference>
<protein>
    <submittedName>
        <fullName evidence="2">Uncharacterized protein</fullName>
    </submittedName>
</protein>
<feature type="compositionally biased region" description="Acidic residues" evidence="1">
    <location>
        <begin position="149"/>
        <end position="169"/>
    </location>
</feature>
<dbReference type="OMA" id="IQWAMDA"/>
<reference evidence="3" key="1">
    <citation type="journal article" date="2016" name="Nature">
        <title>The genome of the seagrass Zostera marina reveals angiosperm adaptation to the sea.</title>
        <authorList>
            <person name="Olsen J.L."/>
            <person name="Rouze P."/>
            <person name="Verhelst B."/>
            <person name="Lin Y.-C."/>
            <person name="Bayer T."/>
            <person name="Collen J."/>
            <person name="Dattolo E."/>
            <person name="De Paoli E."/>
            <person name="Dittami S."/>
            <person name="Maumus F."/>
            <person name="Michel G."/>
            <person name="Kersting A."/>
            <person name="Lauritano C."/>
            <person name="Lohaus R."/>
            <person name="Toepel M."/>
            <person name="Tonon T."/>
            <person name="Vanneste K."/>
            <person name="Amirebrahimi M."/>
            <person name="Brakel J."/>
            <person name="Bostroem C."/>
            <person name="Chovatia M."/>
            <person name="Grimwood J."/>
            <person name="Jenkins J.W."/>
            <person name="Jueterbock A."/>
            <person name="Mraz A."/>
            <person name="Stam W.T."/>
            <person name="Tice H."/>
            <person name="Bornberg-Bauer E."/>
            <person name="Green P.J."/>
            <person name="Pearson G.A."/>
            <person name="Procaccini G."/>
            <person name="Duarte C.M."/>
            <person name="Schmutz J."/>
            <person name="Reusch T.B.H."/>
            <person name="Van de Peer Y."/>
        </authorList>
    </citation>
    <scope>NUCLEOTIDE SEQUENCE [LARGE SCALE GENOMIC DNA]</scope>
    <source>
        <strain evidence="3">cv. Finnish</strain>
    </source>
</reference>
<proteinExistence type="predicted"/>